<evidence type="ECO:0000259" key="2">
    <source>
        <dbReference type="Pfam" id="PF13649"/>
    </source>
</evidence>
<evidence type="ECO:0000256" key="1">
    <source>
        <dbReference type="SAM" id="MobiDB-lite"/>
    </source>
</evidence>
<feature type="compositionally biased region" description="Basic and acidic residues" evidence="1">
    <location>
        <begin position="383"/>
        <end position="393"/>
    </location>
</feature>
<dbReference type="SUPFAM" id="SSF47323">
    <property type="entry name" value="Anticodon-binding domain of a subclass of class I aminoacyl-tRNA synthetases"/>
    <property type="match status" value="1"/>
</dbReference>
<dbReference type="EMBL" id="CAKKNE010000001">
    <property type="protein sequence ID" value="CAH0366662.1"/>
    <property type="molecule type" value="Genomic_DNA"/>
</dbReference>
<accession>A0A8J2SHP0</accession>
<dbReference type="InterPro" id="IPR041698">
    <property type="entry name" value="Methyltransf_25"/>
</dbReference>
<dbReference type="GO" id="GO:0006418">
    <property type="term" value="P:tRNA aminoacylation for protein translation"/>
    <property type="evidence" value="ECO:0007669"/>
    <property type="project" value="InterPro"/>
</dbReference>
<protein>
    <recommendedName>
        <fullName evidence="2">Methyltransferase domain-containing protein</fullName>
    </recommendedName>
</protein>
<dbReference type="Proteomes" id="UP000789595">
    <property type="component" value="Unassembled WGS sequence"/>
</dbReference>
<dbReference type="Pfam" id="PF13649">
    <property type="entry name" value="Methyltransf_25"/>
    <property type="match status" value="1"/>
</dbReference>
<dbReference type="InterPro" id="IPR009080">
    <property type="entry name" value="tRNAsynth_Ia_anticodon-bd"/>
</dbReference>
<feature type="region of interest" description="Disordered" evidence="1">
    <location>
        <begin position="372"/>
        <end position="416"/>
    </location>
</feature>
<sequence length="766" mass="82397">MPQRFLAAILATAVGLQPTHVNKIVCRSQRSQLHVLAAPQDEDVAALLQQRTLLRQQKNYDEADALLDRAKQYGAIVRDHANGTSTYTLRRRATDAPSVLDLAKAARDYAARGDLSDDDVAAFVADRAREAREALAEPDAAPGRQASDAAFAFALAGCRDDALFDLLLDRHASNRAKRRTVNDLQAEERLGACGLRGRDAFFAPRACQWRWRYARDARTTPAADVLSVAFPPGPLVLDLGCGMGGSAIGLALSKTDANVLAVDTSRACIRAARGFANRLGSSCRFAVADASDALRWAATHEGPVYVLVQFPTPFSLGGEATVREGRPFLLSRDVAELVATAVGTEGAAYVSSQVEDVALASADALEGAGLRLEPAEEPVTTEAPKRLRDERVGSARRAVGGPWRATSPLPADAAPESEKRCELLGQPVHRFVASRRPRRGDRLRLFAAPRDDLDGGDDADVVLDAALTRVMHAGTYEFVEDTSEPNRVFLGADGRATALRDIYDDSSGAGRGGAQDGRWRIERIRNNSTHCKIHLSLGRYNLQGSVSSRGGDAVEGVVLEGASDPDFVGRFRLALTSRAANESTVDAALEKAATKRATRPAPPARVGKGALAGRQWLLSATVDDEQCFFILDFQESGDFVDTAGSDAPCEIGGRWGVYDEGVRDPPRDGRGSHVWIWIRRSKCRGASGLHGDLRLHGKIEYDDPLAELALRSGVDRPPDRASGPVLFGDIPDMEYSALVGSFVLTPSGSLPDELRRRLPVGGMAWS</sequence>
<dbReference type="InterPro" id="IPR029063">
    <property type="entry name" value="SAM-dependent_MTases_sf"/>
</dbReference>
<dbReference type="Gene3D" id="3.40.50.150">
    <property type="entry name" value="Vaccinia Virus protein VP39"/>
    <property type="match status" value="1"/>
</dbReference>
<evidence type="ECO:0000313" key="3">
    <source>
        <dbReference type="EMBL" id="CAH0366662.1"/>
    </source>
</evidence>
<dbReference type="GO" id="GO:0005524">
    <property type="term" value="F:ATP binding"/>
    <property type="evidence" value="ECO:0007669"/>
    <property type="project" value="InterPro"/>
</dbReference>
<feature type="domain" description="Methyltransferase" evidence="2">
    <location>
        <begin position="236"/>
        <end position="292"/>
    </location>
</feature>
<organism evidence="3 4">
    <name type="scientific">Pelagomonas calceolata</name>
    <dbReference type="NCBI Taxonomy" id="35677"/>
    <lineage>
        <taxon>Eukaryota</taxon>
        <taxon>Sar</taxon>
        <taxon>Stramenopiles</taxon>
        <taxon>Ochrophyta</taxon>
        <taxon>Pelagophyceae</taxon>
        <taxon>Pelagomonadales</taxon>
        <taxon>Pelagomonadaceae</taxon>
        <taxon>Pelagomonas</taxon>
    </lineage>
</organism>
<dbReference type="OrthoDB" id="44846at2759"/>
<dbReference type="AlphaFoldDB" id="A0A8J2SHP0"/>
<dbReference type="SUPFAM" id="SSF53335">
    <property type="entry name" value="S-adenosyl-L-methionine-dependent methyltransferases"/>
    <property type="match status" value="1"/>
</dbReference>
<comment type="caution">
    <text evidence="3">The sequence shown here is derived from an EMBL/GenBank/DDBJ whole genome shotgun (WGS) entry which is preliminary data.</text>
</comment>
<proteinExistence type="predicted"/>
<evidence type="ECO:0000313" key="4">
    <source>
        <dbReference type="Proteomes" id="UP000789595"/>
    </source>
</evidence>
<name>A0A8J2SHP0_9STRA</name>
<reference evidence="3" key="1">
    <citation type="submission" date="2021-11" db="EMBL/GenBank/DDBJ databases">
        <authorList>
            <consortium name="Genoscope - CEA"/>
            <person name="William W."/>
        </authorList>
    </citation>
    <scope>NUCLEOTIDE SEQUENCE</scope>
</reference>
<keyword evidence="4" id="KW-1185">Reference proteome</keyword>
<dbReference type="CDD" id="cd02440">
    <property type="entry name" value="AdoMet_MTases"/>
    <property type="match status" value="1"/>
</dbReference>
<dbReference type="Gene3D" id="1.20.120.1910">
    <property type="entry name" value="Cysteine-tRNA ligase, C-terminal anti-codon recognition domain"/>
    <property type="match status" value="1"/>
</dbReference>
<dbReference type="GO" id="GO:0004812">
    <property type="term" value="F:aminoacyl-tRNA ligase activity"/>
    <property type="evidence" value="ECO:0007669"/>
    <property type="project" value="InterPro"/>
</dbReference>
<gene>
    <name evidence="3" type="ORF">PECAL_1P31680</name>
</gene>